<sequence length="356" mass="37550">MKNLLIMKNKNLLFSAATTAIAIIISLAIAFIIILFVSDAPGDAVKALLLGPVSSFRNFGTVITLASTVTFTGLAVCIMFQASMFNMCAEGSFFLGALIAAAAATSFQLPAGIGLIVPLLCGALTGAILCFIPAILKARVNANEMVSSLMLNYIALFIGLYLMNTYFRDDTFGALASHKLPAASVLIKCVPGTSIHIGVFLAIILIIVSYLFIYKTKAGYRIRVMGQNADYAKYAGLSVGGAIILSQALGGAIAGLGGAVEVMGMYARFQWTSLPGYGWDGVIIAILARNKPQYVPLAALFLAYLRVGANVMARGTDVPSEIITVIQAIMIMLVTATALLSRLKQKTVVKEALANG</sequence>
<dbReference type="Pfam" id="PF02653">
    <property type="entry name" value="BPD_transp_2"/>
    <property type="match status" value="1"/>
</dbReference>
<feature type="transmembrane region" description="Helical" evidence="6">
    <location>
        <begin position="322"/>
        <end position="340"/>
    </location>
</feature>
<feature type="transmembrane region" description="Helical" evidence="6">
    <location>
        <begin position="58"/>
        <end position="80"/>
    </location>
</feature>
<feature type="transmembrane region" description="Helical" evidence="6">
    <location>
        <begin position="115"/>
        <end position="136"/>
    </location>
</feature>
<accession>A0A8J8B1S8</accession>
<dbReference type="GO" id="GO:0022857">
    <property type="term" value="F:transmembrane transporter activity"/>
    <property type="evidence" value="ECO:0007669"/>
    <property type="project" value="InterPro"/>
</dbReference>
<dbReference type="GO" id="GO:0005886">
    <property type="term" value="C:plasma membrane"/>
    <property type="evidence" value="ECO:0007669"/>
    <property type="project" value="UniProtKB-SubCell"/>
</dbReference>
<dbReference type="RefSeq" id="WP_227016685.1">
    <property type="nucleotide sequence ID" value="NZ_JAGSND010000001.1"/>
</dbReference>
<feature type="transmembrane region" description="Helical" evidence="6">
    <location>
        <begin position="92"/>
        <end position="109"/>
    </location>
</feature>
<organism evidence="7 8">
    <name type="scientific">Sinanaerobacter chloroacetimidivorans</name>
    <dbReference type="NCBI Taxonomy" id="2818044"/>
    <lineage>
        <taxon>Bacteria</taxon>
        <taxon>Bacillati</taxon>
        <taxon>Bacillota</taxon>
        <taxon>Clostridia</taxon>
        <taxon>Peptostreptococcales</taxon>
        <taxon>Anaerovoracaceae</taxon>
        <taxon>Sinanaerobacter</taxon>
    </lineage>
</organism>
<gene>
    <name evidence="7" type="ORF">KCX82_01605</name>
</gene>
<comment type="caution">
    <text evidence="7">The sequence shown here is derived from an EMBL/GenBank/DDBJ whole genome shotgun (WGS) entry which is preliminary data.</text>
</comment>
<keyword evidence="3 6" id="KW-0812">Transmembrane</keyword>
<evidence type="ECO:0000256" key="3">
    <source>
        <dbReference type="ARBA" id="ARBA00022692"/>
    </source>
</evidence>
<keyword evidence="4 6" id="KW-1133">Transmembrane helix</keyword>
<feature type="transmembrane region" description="Helical" evidence="6">
    <location>
        <begin position="195"/>
        <end position="213"/>
    </location>
</feature>
<evidence type="ECO:0000256" key="6">
    <source>
        <dbReference type="SAM" id="Phobius"/>
    </source>
</evidence>
<evidence type="ECO:0000313" key="8">
    <source>
        <dbReference type="Proteomes" id="UP000675664"/>
    </source>
</evidence>
<protein>
    <submittedName>
        <fullName evidence="7">ABC transporter permease</fullName>
    </submittedName>
</protein>
<evidence type="ECO:0000256" key="1">
    <source>
        <dbReference type="ARBA" id="ARBA00004651"/>
    </source>
</evidence>
<dbReference type="PANTHER" id="PTHR47089:SF1">
    <property type="entry name" value="GUANOSINE ABC TRANSPORTER PERMEASE PROTEIN NUPP"/>
    <property type="match status" value="1"/>
</dbReference>
<reference evidence="7" key="2">
    <citation type="submission" date="2021-04" db="EMBL/GenBank/DDBJ databases">
        <authorList>
            <person name="Liu J."/>
        </authorList>
    </citation>
    <scope>NUCLEOTIDE SEQUENCE</scope>
    <source>
        <strain evidence="7">BAD-6</strain>
    </source>
</reference>
<dbReference type="EMBL" id="JAGSND010000001">
    <property type="protein sequence ID" value="MBR0596560.1"/>
    <property type="molecule type" value="Genomic_DNA"/>
</dbReference>
<evidence type="ECO:0000256" key="2">
    <source>
        <dbReference type="ARBA" id="ARBA00022475"/>
    </source>
</evidence>
<feature type="transmembrane region" description="Helical" evidence="6">
    <location>
        <begin position="295"/>
        <end position="316"/>
    </location>
</feature>
<dbReference type="InterPro" id="IPR001851">
    <property type="entry name" value="ABC_transp_permease"/>
</dbReference>
<keyword evidence="5 6" id="KW-0472">Membrane</keyword>
<dbReference type="Proteomes" id="UP000675664">
    <property type="component" value="Unassembled WGS sequence"/>
</dbReference>
<proteinExistence type="predicted"/>
<keyword evidence="2" id="KW-1003">Cell membrane</keyword>
<feature type="transmembrane region" description="Helical" evidence="6">
    <location>
        <begin position="12"/>
        <end position="38"/>
    </location>
</feature>
<evidence type="ECO:0000256" key="5">
    <source>
        <dbReference type="ARBA" id="ARBA00023136"/>
    </source>
</evidence>
<keyword evidence="8" id="KW-1185">Reference proteome</keyword>
<dbReference type="CDD" id="cd06580">
    <property type="entry name" value="TM_PBP1_transp_TpRbsC_like"/>
    <property type="match status" value="1"/>
</dbReference>
<name>A0A8J8B1S8_9FIRM</name>
<dbReference type="PANTHER" id="PTHR47089">
    <property type="entry name" value="ABC TRANSPORTER, PERMEASE PROTEIN"/>
    <property type="match status" value="1"/>
</dbReference>
<evidence type="ECO:0000313" key="7">
    <source>
        <dbReference type="EMBL" id="MBR0596560.1"/>
    </source>
</evidence>
<feature type="transmembrane region" description="Helical" evidence="6">
    <location>
        <begin position="234"/>
        <end position="257"/>
    </location>
</feature>
<reference evidence="7" key="1">
    <citation type="submission" date="2021-04" db="EMBL/GenBank/DDBJ databases">
        <title>Sinoanaerobacter chloroacetimidivorans sp. nov., an obligate anaerobic bacterium isolated from anaerobic sludge.</title>
        <authorList>
            <person name="Bao Y."/>
        </authorList>
    </citation>
    <scope>NUCLEOTIDE SEQUENCE</scope>
    <source>
        <strain evidence="7">BAD-6</strain>
    </source>
</reference>
<feature type="transmembrane region" description="Helical" evidence="6">
    <location>
        <begin position="269"/>
        <end position="288"/>
    </location>
</feature>
<dbReference type="AlphaFoldDB" id="A0A8J8B1S8"/>
<evidence type="ECO:0000256" key="4">
    <source>
        <dbReference type="ARBA" id="ARBA00022989"/>
    </source>
</evidence>
<comment type="subcellular location">
    <subcellularLocation>
        <location evidence="1">Cell membrane</location>
        <topology evidence="1">Multi-pass membrane protein</topology>
    </subcellularLocation>
</comment>
<feature type="transmembrane region" description="Helical" evidence="6">
    <location>
        <begin position="148"/>
        <end position="167"/>
    </location>
</feature>